<dbReference type="GO" id="GO:0050852">
    <property type="term" value="P:T cell receptor signaling pathway"/>
    <property type="evidence" value="ECO:0007669"/>
    <property type="project" value="TreeGrafter"/>
</dbReference>
<dbReference type="Gene3D" id="2.60.40.10">
    <property type="entry name" value="Immunoglobulins"/>
    <property type="match status" value="2"/>
</dbReference>
<feature type="non-terminal residue" evidence="9">
    <location>
        <position position="1"/>
    </location>
</feature>
<evidence type="ECO:0000313" key="8">
    <source>
        <dbReference type="Proteomes" id="UP000504630"/>
    </source>
</evidence>
<evidence type="ECO:0000256" key="6">
    <source>
        <dbReference type="ARBA" id="ARBA00023319"/>
    </source>
</evidence>
<reference evidence="9" key="1">
    <citation type="submission" date="2025-08" db="UniProtKB">
        <authorList>
            <consortium name="RefSeq"/>
        </authorList>
    </citation>
    <scope>IDENTIFICATION</scope>
</reference>
<name>A0A6J2PC97_COTGO</name>
<dbReference type="GeneID" id="115005900"/>
<dbReference type="KEGG" id="cgob:115005900"/>
<evidence type="ECO:0000256" key="4">
    <source>
        <dbReference type="ARBA" id="ARBA00023157"/>
    </source>
</evidence>
<feature type="domain" description="Ig-like" evidence="7">
    <location>
        <begin position="6"/>
        <end position="117"/>
    </location>
</feature>
<keyword evidence="5" id="KW-0325">Glycoprotein</keyword>
<dbReference type="InParanoid" id="A0A6J2PC97"/>
<accession>A0A6J2PC97</accession>
<sequence length="260" mass="28858">RSCVSPGESSLPAAAETVLAFAGGEVLLPCSFNISAGGDFPTVEWSKHGLQPNIVFLYRDGCETHEMKNPAFWYRSSLITRELKNGNISLRISDVQLADAGKYQCKRLWSKTRRDVTDVELVVAAVSEPKLSVVSSEGGGVTLQCEASCWLPEPEIIFLDDRGRIISAEEPKRDKDTGQCFTVRRRVTLQDAPNRVTCRVHQAATNQSHDTELLLPVGRSCYVTFLPLLYSLLYSLSYCSCVESFSFCGRNVAKLRGRRL</sequence>
<evidence type="ECO:0000313" key="9">
    <source>
        <dbReference type="RefSeq" id="XP_029283728.1"/>
    </source>
</evidence>
<dbReference type="InterPro" id="IPR013106">
    <property type="entry name" value="Ig_V-set"/>
</dbReference>
<keyword evidence="4" id="KW-1015">Disulfide bond</keyword>
<evidence type="ECO:0000256" key="1">
    <source>
        <dbReference type="ARBA" id="ARBA00004370"/>
    </source>
</evidence>
<dbReference type="SMART" id="SM00409">
    <property type="entry name" value="IG"/>
    <property type="match status" value="2"/>
</dbReference>
<dbReference type="GO" id="GO:0001817">
    <property type="term" value="P:regulation of cytokine production"/>
    <property type="evidence" value="ECO:0007669"/>
    <property type="project" value="TreeGrafter"/>
</dbReference>
<dbReference type="PROSITE" id="PS50835">
    <property type="entry name" value="IG_LIKE"/>
    <property type="match status" value="1"/>
</dbReference>
<dbReference type="InterPro" id="IPR013783">
    <property type="entry name" value="Ig-like_fold"/>
</dbReference>
<evidence type="ECO:0000256" key="5">
    <source>
        <dbReference type="ARBA" id="ARBA00023180"/>
    </source>
</evidence>
<organism evidence="8 9">
    <name type="scientific">Cottoperca gobio</name>
    <name type="common">Frogmouth</name>
    <name type="synonym">Aphritis gobio</name>
    <dbReference type="NCBI Taxonomy" id="56716"/>
    <lineage>
        <taxon>Eukaryota</taxon>
        <taxon>Metazoa</taxon>
        <taxon>Chordata</taxon>
        <taxon>Craniata</taxon>
        <taxon>Vertebrata</taxon>
        <taxon>Euteleostomi</taxon>
        <taxon>Actinopterygii</taxon>
        <taxon>Neopterygii</taxon>
        <taxon>Teleostei</taxon>
        <taxon>Neoteleostei</taxon>
        <taxon>Acanthomorphata</taxon>
        <taxon>Eupercaria</taxon>
        <taxon>Perciformes</taxon>
        <taxon>Notothenioidei</taxon>
        <taxon>Bovichtidae</taxon>
        <taxon>Cottoperca</taxon>
    </lineage>
</organism>
<dbReference type="InterPro" id="IPR003599">
    <property type="entry name" value="Ig_sub"/>
</dbReference>
<dbReference type="SUPFAM" id="SSF48726">
    <property type="entry name" value="Immunoglobulin"/>
    <property type="match status" value="2"/>
</dbReference>
<dbReference type="GO" id="GO:0050863">
    <property type="term" value="P:regulation of T cell activation"/>
    <property type="evidence" value="ECO:0007669"/>
    <property type="project" value="UniProtKB-ARBA"/>
</dbReference>
<dbReference type="Proteomes" id="UP000504630">
    <property type="component" value="Unplaced"/>
</dbReference>
<dbReference type="InterPro" id="IPR007110">
    <property type="entry name" value="Ig-like_dom"/>
</dbReference>
<dbReference type="InterPro" id="IPR053896">
    <property type="entry name" value="BTN3A2-like_Ig-C"/>
</dbReference>
<dbReference type="GO" id="GO:0009897">
    <property type="term" value="C:external side of plasma membrane"/>
    <property type="evidence" value="ECO:0007669"/>
    <property type="project" value="TreeGrafter"/>
</dbReference>
<dbReference type="FunFam" id="2.60.40.10:FF:000142">
    <property type="entry name" value="V-set domain-containing T-cell activation inhibitor 1"/>
    <property type="match status" value="1"/>
</dbReference>
<gene>
    <name evidence="9" type="primary">LOC115005900</name>
</gene>
<keyword evidence="6" id="KW-0393">Immunoglobulin domain</keyword>
<dbReference type="InterPro" id="IPR050504">
    <property type="entry name" value="IgSF_BTN/MOG"/>
</dbReference>
<dbReference type="PANTHER" id="PTHR24100">
    <property type="entry name" value="BUTYROPHILIN"/>
    <property type="match status" value="1"/>
</dbReference>
<comment type="subcellular location">
    <subcellularLocation>
        <location evidence="1">Membrane</location>
    </subcellularLocation>
</comment>
<dbReference type="PANTHER" id="PTHR24100:SF151">
    <property type="entry name" value="ICOS LIGAND"/>
    <property type="match status" value="1"/>
</dbReference>
<protein>
    <submittedName>
        <fullName evidence="9">Selection and upkeep of intraepithelial T-cells protein 1 homolog</fullName>
    </submittedName>
</protein>
<dbReference type="Pfam" id="PF07686">
    <property type="entry name" value="V-set"/>
    <property type="match status" value="1"/>
</dbReference>
<dbReference type="AlphaFoldDB" id="A0A6J2PC97"/>
<keyword evidence="2" id="KW-0732">Signal</keyword>
<keyword evidence="3" id="KW-0472">Membrane</keyword>
<evidence type="ECO:0000256" key="3">
    <source>
        <dbReference type="ARBA" id="ARBA00023136"/>
    </source>
</evidence>
<dbReference type="InterPro" id="IPR036179">
    <property type="entry name" value="Ig-like_dom_sf"/>
</dbReference>
<dbReference type="OrthoDB" id="10055806at2759"/>
<proteinExistence type="predicted"/>
<keyword evidence="8" id="KW-1185">Reference proteome</keyword>
<evidence type="ECO:0000259" key="7">
    <source>
        <dbReference type="PROSITE" id="PS50835"/>
    </source>
</evidence>
<evidence type="ECO:0000256" key="2">
    <source>
        <dbReference type="ARBA" id="ARBA00022729"/>
    </source>
</evidence>
<dbReference type="GO" id="GO:1903037">
    <property type="term" value="P:regulation of leukocyte cell-cell adhesion"/>
    <property type="evidence" value="ECO:0007669"/>
    <property type="project" value="UniProtKB-ARBA"/>
</dbReference>
<dbReference type="RefSeq" id="XP_029283728.1">
    <property type="nucleotide sequence ID" value="XM_029427868.1"/>
</dbReference>
<dbReference type="GO" id="GO:0005102">
    <property type="term" value="F:signaling receptor binding"/>
    <property type="evidence" value="ECO:0007669"/>
    <property type="project" value="TreeGrafter"/>
</dbReference>
<dbReference type="Pfam" id="PF22705">
    <property type="entry name" value="C2-set_3"/>
    <property type="match status" value="1"/>
</dbReference>